<dbReference type="NCBIfam" id="NF041109">
    <property type="entry name" value="VF_TspB_C_term"/>
    <property type="match status" value="1"/>
</dbReference>
<keyword evidence="2" id="KW-0472">Membrane</keyword>
<keyword evidence="2" id="KW-1133">Transmembrane helix</keyword>
<accession>A0ABV4IAJ3</accession>
<reference evidence="4 5" key="1">
    <citation type="submission" date="2024-08" db="EMBL/GenBank/DDBJ databases">
        <authorList>
            <person name="Feng Z."/>
            <person name="Ronholm J."/>
        </authorList>
    </citation>
    <scope>NUCLEOTIDE SEQUENCE [LARGE SCALE GENOMIC DNA]</scope>
    <source>
        <strain evidence="4 5">4-AB0-8</strain>
    </source>
</reference>
<evidence type="ECO:0000313" key="5">
    <source>
        <dbReference type="Proteomes" id="UP001567350"/>
    </source>
</evidence>
<keyword evidence="3" id="KW-0732">Signal</keyword>
<feature type="region of interest" description="Disordered" evidence="1">
    <location>
        <begin position="231"/>
        <end position="348"/>
    </location>
</feature>
<evidence type="ECO:0000313" key="4">
    <source>
        <dbReference type="EMBL" id="MEZ2738876.1"/>
    </source>
</evidence>
<feature type="signal peptide" evidence="3">
    <location>
        <begin position="1"/>
        <end position="21"/>
    </location>
</feature>
<protein>
    <submittedName>
        <fullName evidence="4">Virulence factor TspB C-terminal domain-related protein</fullName>
    </submittedName>
</protein>
<name>A0ABV4IAJ3_9BURK</name>
<organism evidence="4 5">
    <name type="scientific">Comamonas jiangduensis</name>
    <dbReference type="NCBI Taxonomy" id="1194168"/>
    <lineage>
        <taxon>Bacteria</taxon>
        <taxon>Pseudomonadati</taxon>
        <taxon>Pseudomonadota</taxon>
        <taxon>Betaproteobacteria</taxon>
        <taxon>Burkholderiales</taxon>
        <taxon>Comamonadaceae</taxon>
        <taxon>Comamonas</taxon>
    </lineage>
</organism>
<feature type="chain" id="PRO_5045965148" evidence="3">
    <location>
        <begin position="22"/>
        <end position="440"/>
    </location>
</feature>
<feature type="compositionally biased region" description="Low complexity" evidence="1">
    <location>
        <begin position="269"/>
        <end position="280"/>
    </location>
</feature>
<sequence length="440" mass="45935">MDHHFKGLIAALALSAGSAFAGYAQATPPVGWSAGGGAGGAFTGTKAANGATFLSGSLSTNASLNVGGRAVSMPATMRFAANAPRVAAAAIMLHPGIRTAASIAGWLGLAGLVYDASSGLWSTPAANTDAIESDGYLYAGNYHSADAACTAFIPGSASGTFTFSRVQSNGVNAYVCWYDFRATGSSTVQVDNAWRSIGRATSSCPSGWYHTSAGCVQTPPPKTVTEEEAVEELTKHPMPADVPKHIPVPLPVEQPNITPVFIPTGDPVSNPSYDPSSPTSPSNPPQVQPGVEVKPAPAPGSPWQVETTPVNRPVEDPSAPPSREPQPLPDTGGGPSGNEPKDPDKTDFCEKYPTVIACQELKHEDDDTKLPEKAIDLDFNPIPGFQGVKSCPAFPNIGNALGGRQISWQPFCDQLSVISNLLLAFAWFWAAWILFSSRSD</sequence>
<feature type="transmembrane region" description="Helical" evidence="2">
    <location>
        <begin position="415"/>
        <end position="435"/>
    </location>
</feature>
<keyword evidence="2" id="KW-0812">Transmembrane</keyword>
<evidence type="ECO:0000256" key="2">
    <source>
        <dbReference type="SAM" id="Phobius"/>
    </source>
</evidence>
<dbReference type="Proteomes" id="UP001567350">
    <property type="component" value="Unassembled WGS sequence"/>
</dbReference>
<evidence type="ECO:0000256" key="3">
    <source>
        <dbReference type="SAM" id="SignalP"/>
    </source>
</evidence>
<gene>
    <name evidence="4" type="ORF">ACBP88_05255</name>
</gene>
<dbReference type="RefSeq" id="WP_370891139.1">
    <property type="nucleotide sequence ID" value="NZ_JBGJLR010000004.1"/>
</dbReference>
<dbReference type="EMBL" id="JBGJLR010000004">
    <property type="protein sequence ID" value="MEZ2738876.1"/>
    <property type="molecule type" value="Genomic_DNA"/>
</dbReference>
<keyword evidence="5" id="KW-1185">Reference proteome</keyword>
<feature type="compositionally biased region" description="Pro residues" evidence="1">
    <location>
        <begin position="318"/>
        <end position="328"/>
    </location>
</feature>
<proteinExistence type="predicted"/>
<evidence type="ECO:0000256" key="1">
    <source>
        <dbReference type="SAM" id="MobiDB-lite"/>
    </source>
</evidence>
<comment type="caution">
    <text evidence="4">The sequence shown here is derived from an EMBL/GenBank/DDBJ whole genome shotgun (WGS) entry which is preliminary data.</text>
</comment>
<feature type="compositionally biased region" description="Basic and acidic residues" evidence="1">
    <location>
        <begin position="339"/>
        <end position="348"/>
    </location>
</feature>